<keyword evidence="3" id="KW-1185">Reference proteome</keyword>
<evidence type="ECO:0000313" key="2">
    <source>
        <dbReference type="EMBL" id="AZS17579.1"/>
    </source>
</evidence>
<protein>
    <submittedName>
        <fullName evidence="2">Aldo/keto reductase</fullName>
    </submittedName>
</protein>
<gene>
    <name evidence="2" type="ORF">EI981_26215</name>
</gene>
<dbReference type="InterPro" id="IPR036812">
    <property type="entry name" value="NAD(P)_OxRdtase_dom_sf"/>
</dbReference>
<dbReference type="PANTHER" id="PTHR43312">
    <property type="entry name" value="D-THREO-ALDOSE 1-DEHYDROGENASE"/>
    <property type="match status" value="1"/>
</dbReference>
<dbReference type="SUPFAM" id="SSF51430">
    <property type="entry name" value="NAD(P)-linked oxidoreductase"/>
    <property type="match status" value="1"/>
</dbReference>
<dbReference type="RefSeq" id="WP_127003250.1">
    <property type="nucleotide sequence ID" value="NZ_CP034346.1"/>
</dbReference>
<proteinExistence type="predicted"/>
<organism evidence="2 3">
    <name type="scientific">Paenibacillus lutimineralis</name>
    <dbReference type="NCBI Taxonomy" id="2707005"/>
    <lineage>
        <taxon>Bacteria</taxon>
        <taxon>Bacillati</taxon>
        <taxon>Bacillota</taxon>
        <taxon>Bacilli</taxon>
        <taxon>Bacillales</taxon>
        <taxon>Paenibacillaceae</taxon>
        <taxon>Paenibacillus</taxon>
    </lineage>
</organism>
<dbReference type="AlphaFoldDB" id="A0A3S9V4V5"/>
<evidence type="ECO:0000313" key="3">
    <source>
        <dbReference type="Proteomes" id="UP000270678"/>
    </source>
</evidence>
<dbReference type="Pfam" id="PF00248">
    <property type="entry name" value="Aldo_ket_red"/>
    <property type="match status" value="1"/>
</dbReference>
<evidence type="ECO:0000259" key="1">
    <source>
        <dbReference type="Pfam" id="PF00248"/>
    </source>
</evidence>
<dbReference type="InterPro" id="IPR053135">
    <property type="entry name" value="AKR2_Oxidoreductase"/>
</dbReference>
<reference evidence="3" key="1">
    <citation type="submission" date="2018-12" db="EMBL/GenBank/DDBJ databases">
        <title>Complete genome sequence of Paenibacillus sp. MBLB1234.</title>
        <authorList>
            <person name="Nam Y.-D."/>
            <person name="Kang J."/>
            <person name="Chung W.-H."/>
            <person name="Park Y.S."/>
        </authorList>
    </citation>
    <scope>NUCLEOTIDE SEQUENCE [LARGE SCALE GENOMIC DNA]</scope>
    <source>
        <strain evidence="3">MBLB1234</strain>
    </source>
</reference>
<feature type="domain" description="NADP-dependent oxidoreductase" evidence="1">
    <location>
        <begin position="2"/>
        <end position="289"/>
    </location>
</feature>
<name>A0A3S9V4V5_9BACL</name>
<dbReference type="EMBL" id="CP034346">
    <property type="protein sequence ID" value="AZS17579.1"/>
    <property type="molecule type" value="Genomic_DNA"/>
</dbReference>
<dbReference type="OrthoDB" id="9773828at2"/>
<dbReference type="CDD" id="cd19097">
    <property type="entry name" value="AKR_unchar"/>
    <property type="match status" value="1"/>
</dbReference>
<dbReference type="InterPro" id="IPR023210">
    <property type="entry name" value="NADP_OxRdtase_dom"/>
</dbReference>
<dbReference type="Gene3D" id="3.20.20.100">
    <property type="entry name" value="NADP-dependent oxidoreductase domain"/>
    <property type="match status" value="1"/>
</dbReference>
<dbReference type="PANTHER" id="PTHR43312:SF1">
    <property type="entry name" value="NADP-DEPENDENT OXIDOREDUCTASE DOMAIN-CONTAINING PROTEIN"/>
    <property type="match status" value="1"/>
</dbReference>
<sequence length="308" mass="34349">MKLSLGTVQLGMAYGIANRSGKPMKQEALEIIKLANNSGISMLDTAAGYGESEAIIGDFLKEDSLSEQDSCERKPFQVTTKLSEIEVDKVYSQNEMYNVLENKLKESLNRLSLNSVDYCMLHAPINMTSHDGKTIEALKELKQRKLVNKIGVSVYTPEEVVQFLSIEELDVIQVPINIFDLRLIQSGLLEALYNKGIEVHARSVLLQGLFTLTTDELPQHLSGAIQPLKLLGQLSKKVNLLPAQLGLLFVRDLREISRLVVGCESKKQLAENIETMKLPALEQPIIDEILQSFDGISEKIINPSKWGR</sequence>
<dbReference type="Proteomes" id="UP000270678">
    <property type="component" value="Chromosome"/>
</dbReference>
<accession>A0A3S9V4V5</accession>
<dbReference type="KEGG" id="plut:EI981_26215"/>